<accession>A0ABQ7KMM8</accession>
<evidence type="ECO:0000313" key="1">
    <source>
        <dbReference type="EMBL" id="KAG5374376.1"/>
    </source>
</evidence>
<evidence type="ECO:0000313" key="2">
    <source>
        <dbReference type="Proteomes" id="UP000823674"/>
    </source>
</evidence>
<sequence>MMITVNCSCDTEQGHEDTMMGSHPGSRVTACSVRCSIFEYLMAMMAGDLTLGREGTSLASDLLTENLENVFKVRVPYDISPCPNELTIGYCFFSGDQKYSENLRSTIEEHQPCHFRSTMIGVSQYHSLKKQQPLNPERLREHAKEGTDAISYEPDVEKTLRRNTSSNRTEITHSLICFMVILA</sequence>
<name>A0ABQ7KMM8_BRACM</name>
<keyword evidence="2" id="KW-1185">Reference proteome</keyword>
<proteinExistence type="predicted"/>
<organism evidence="1 2">
    <name type="scientific">Brassica rapa subsp. trilocularis</name>
    <dbReference type="NCBI Taxonomy" id="1813537"/>
    <lineage>
        <taxon>Eukaryota</taxon>
        <taxon>Viridiplantae</taxon>
        <taxon>Streptophyta</taxon>
        <taxon>Embryophyta</taxon>
        <taxon>Tracheophyta</taxon>
        <taxon>Spermatophyta</taxon>
        <taxon>Magnoliopsida</taxon>
        <taxon>eudicotyledons</taxon>
        <taxon>Gunneridae</taxon>
        <taxon>Pentapetalae</taxon>
        <taxon>rosids</taxon>
        <taxon>malvids</taxon>
        <taxon>Brassicales</taxon>
        <taxon>Brassicaceae</taxon>
        <taxon>Brassiceae</taxon>
        <taxon>Brassica</taxon>
    </lineage>
</organism>
<reference evidence="1 2" key="1">
    <citation type="submission" date="2021-03" db="EMBL/GenBank/DDBJ databases">
        <authorList>
            <person name="King G.J."/>
            <person name="Bancroft I."/>
            <person name="Baten A."/>
            <person name="Bloomfield J."/>
            <person name="Borpatragohain P."/>
            <person name="He Z."/>
            <person name="Irish N."/>
            <person name="Irwin J."/>
            <person name="Liu K."/>
            <person name="Mauleon R.P."/>
            <person name="Moore J."/>
            <person name="Morris R."/>
            <person name="Ostergaard L."/>
            <person name="Wang B."/>
            <person name="Wells R."/>
        </authorList>
    </citation>
    <scope>NUCLEOTIDE SEQUENCE [LARGE SCALE GENOMIC DNA]</scope>
    <source>
        <strain evidence="1">R-o-18</strain>
        <tissue evidence="1">Leaf</tissue>
    </source>
</reference>
<comment type="caution">
    <text evidence="1">The sequence shown here is derived from an EMBL/GenBank/DDBJ whole genome shotgun (WGS) entry which is preliminary data.</text>
</comment>
<dbReference type="Proteomes" id="UP000823674">
    <property type="component" value="Unassembled WGS sequence"/>
</dbReference>
<dbReference type="EMBL" id="JADBGQ010000022">
    <property type="protein sequence ID" value="KAG5374376.1"/>
    <property type="molecule type" value="Genomic_DNA"/>
</dbReference>
<gene>
    <name evidence="1" type="primary">SC132g500020.1_BraROA</name>
    <name evidence="1" type="ORF">IGI04_042293</name>
</gene>
<protein>
    <submittedName>
        <fullName evidence="1">Uncharacterized protein</fullName>
    </submittedName>
</protein>